<dbReference type="PANTHER" id="PTHR21228:SF40">
    <property type="entry name" value="LD45607P"/>
    <property type="match status" value="1"/>
</dbReference>
<comment type="caution">
    <text evidence="2">The sequence shown here is derived from an EMBL/GenBank/DDBJ whole genome shotgun (WGS) entry which is preliminary data.</text>
</comment>
<protein>
    <submittedName>
        <fullName evidence="2">Uncharacterized protein</fullName>
    </submittedName>
</protein>
<feature type="compositionally biased region" description="Low complexity" evidence="1">
    <location>
        <begin position="7"/>
        <end position="18"/>
    </location>
</feature>
<dbReference type="EMBL" id="BRXU01000015">
    <property type="protein sequence ID" value="GLC56188.1"/>
    <property type="molecule type" value="Genomic_DNA"/>
</dbReference>
<feature type="compositionally biased region" description="Pro residues" evidence="1">
    <location>
        <begin position="310"/>
        <end position="320"/>
    </location>
</feature>
<dbReference type="GO" id="GO:0044528">
    <property type="term" value="P:regulation of mitochondrial mRNA stability"/>
    <property type="evidence" value="ECO:0007669"/>
    <property type="project" value="TreeGrafter"/>
</dbReference>
<evidence type="ECO:0000313" key="2">
    <source>
        <dbReference type="EMBL" id="GLC56188.1"/>
    </source>
</evidence>
<accession>A0A9W6F4G8</accession>
<feature type="region of interest" description="Disordered" evidence="1">
    <location>
        <begin position="273"/>
        <end position="292"/>
    </location>
</feature>
<feature type="region of interest" description="Disordered" evidence="1">
    <location>
        <begin position="571"/>
        <end position="615"/>
    </location>
</feature>
<dbReference type="AlphaFoldDB" id="A0A9W6F4G8"/>
<dbReference type="GO" id="GO:0000963">
    <property type="term" value="P:mitochondrial RNA processing"/>
    <property type="evidence" value="ECO:0007669"/>
    <property type="project" value="TreeGrafter"/>
</dbReference>
<evidence type="ECO:0000256" key="1">
    <source>
        <dbReference type="SAM" id="MobiDB-lite"/>
    </source>
</evidence>
<dbReference type="GO" id="GO:0035770">
    <property type="term" value="C:ribonucleoprotein granule"/>
    <property type="evidence" value="ECO:0007669"/>
    <property type="project" value="TreeGrafter"/>
</dbReference>
<feature type="compositionally biased region" description="Pro residues" evidence="1">
    <location>
        <begin position="571"/>
        <end position="583"/>
    </location>
</feature>
<dbReference type="InterPro" id="IPR050870">
    <property type="entry name" value="FAST_kinase"/>
</dbReference>
<proteinExistence type="predicted"/>
<dbReference type="GO" id="GO:0005759">
    <property type="term" value="C:mitochondrial matrix"/>
    <property type="evidence" value="ECO:0007669"/>
    <property type="project" value="TreeGrafter"/>
</dbReference>
<feature type="compositionally biased region" description="Low complexity" evidence="1">
    <location>
        <begin position="111"/>
        <end position="127"/>
    </location>
</feature>
<organism evidence="2 3">
    <name type="scientific">Pleodorina starrii</name>
    <dbReference type="NCBI Taxonomy" id="330485"/>
    <lineage>
        <taxon>Eukaryota</taxon>
        <taxon>Viridiplantae</taxon>
        <taxon>Chlorophyta</taxon>
        <taxon>core chlorophytes</taxon>
        <taxon>Chlorophyceae</taxon>
        <taxon>CS clade</taxon>
        <taxon>Chlamydomonadales</taxon>
        <taxon>Volvocaceae</taxon>
        <taxon>Pleodorina</taxon>
    </lineage>
</organism>
<dbReference type="Proteomes" id="UP001165080">
    <property type="component" value="Unassembled WGS sequence"/>
</dbReference>
<feature type="region of interest" description="Disordered" evidence="1">
    <location>
        <begin position="1"/>
        <end position="159"/>
    </location>
</feature>
<dbReference type="GO" id="GO:0009507">
    <property type="term" value="C:chloroplast"/>
    <property type="evidence" value="ECO:0007669"/>
    <property type="project" value="GOC"/>
</dbReference>
<reference evidence="2 3" key="1">
    <citation type="journal article" date="2023" name="Commun. Biol.">
        <title>Reorganization of the ancestral sex-determining regions during the evolution of trioecy in Pleodorina starrii.</title>
        <authorList>
            <person name="Takahashi K."/>
            <person name="Suzuki S."/>
            <person name="Kawai-Toyooka H."/>
            <person name="Yamamoto K."/>
            <person name="Hamaji T."/>
            <person name="Ootsuki R."/>
            <person name="Yamaguchi H."/>
            <person name="Kawachi M."/>
            <person name="Higashiyama T."/>
            <person name="Nozaki H."/>
        </authorList>
    </citation>
    <scope>NUCLEOTIDE SEQUENCE [LARGE SCALE GENOMIC DNA]</scope>
    <source>
        <strain evidence="2 3">NIES-4479</strain>
    </source>
</reference>
<feature type="compositionally biased region" description="Polar residues" evidence="1">
    <location>
        <begin position="19"/>
        <end position="30"/>
    </location>
</feature>
<name>A0A9W6F4G8_9CHLO</name>
<sequence length="1114" mass="111589">MDLATSQQQLHQQQQQFQASRGASQHANLQPPSSSGSLGPRGMPRGASMVPPAPPRDSAANGQTDAWSDRYPPAPATSAPPAGQYLGPAPPPLPVQARRPGLVPPAAPQRGVAAPGAPGWGAPRALPLSDLGSSPLRSAPSTPPPGLGPAAATAAASRLASSSHRAGTANIGYGARALAQPLPAASAEELFVELLEALARRCGGLDNGTRPAATAAAASTASSGGASRVGSREFGRAAVAAEAAPPPPARVLANATWGAARILLEVWPPLQSAASSGAAPRHPTAVRPGASAAPLAELGPGLFSVTIPPATGPGPSPGPGPGAALQLRRRATAALRALLARVPEAADSLEPQHISNLLYSVARLAEQLPEVLQADGGSGTGGGGGSNGVAAAAETAAVVGAERPPALPRVGIATRRLVATLLDVSLSKLASFGPQALSNSLYAVAVLGVPPPQAWLSAWLDAAGGQLPRADPQHIANMLWALARLGCDPGDPWVVRALQAAALKAPAFTTQGLCNTLWGLAKLNSVAYDAVKARALMPLLTGLGSAARECDGQDVANGMWALARLHMRLPPQLPLSSAPPTPAPGFDGPSPSPQQQQHQKQQQQQGSPASASASAIRETLRSAGHRLLEASSRHLHAYSPQQLANASWAAGVLGLSPAPDWTAQFWPAAQAALPAMRTEELVAAAMASARLGLQPPDQFLAAMLELTSQAMIQQGEQEQAAAGAAAADCDPRVVGSADVGGCGGGSGGGPAAGAQTRFQATGRALSSLLWCVEAWGVRVPVAWTSCVLGRLEALAAAGALEPAALATALQAMARMGLRPDAVVAGWTRRVLGAFLATAAGLGEGEGEPAGASAVLVSEGRAPVRLRPAGRSGGGSGPTAVGGGLDARCARMLLWSLARLRCQVPDDVAGAFALAASECDSPAASSAGFGGLGAMAASSAVQSAIGADGKLVGGGKLAVLPAVAMAAAGGASALDAPGAQGRESGKVTGVGEEGEGGKGARNVCVALWALARLSSRPKKAVMQRLARRATADVSLASESELSTLIRAFAALGFRPGAGFRRAAEARAVCLAPALSEEQVASLLASCSGLKWRLSEGALAALRGASRRDISASVLR</sequence>
<dbReference type="PANTHER" id="PTHR21228">
    <property type="entry name" value="FAST LEU-RICH DOMAIN-CONTAINING"/>
    <property type="match status" value="1"/>
</dbReference>
<dbReference type="GO" id="GO:1901259">
    <property type="term" value="P:chloroplast rRNA processing"/>
    <property type="evidence" value="ECO:0007669"/>
    <property type="project" value="TreeGrafter"/>
</dbReference>
<feature type="compositionally biased region" description="Low complexity" evidence="1">
    <location>
        <begin position="593"/>
        <end position="615"/>
    </location>
</feature>
<feature type="compositionally biased region" description="Low complexity" evidence="1">
    <location>
        <begin position="31"/>
        <end position="46"/>
    </location>
</feature>
<keyword evidence="3" id="KW-1185">Reference proteome</keyword>
<feature type="region of interest" description="Disordered" evidence="1">
    <location>
        <begin position="304"/>
        <end position="326"/>
    </location>
</feature>
<dbReference type="GO" id="GO:0003723">
    <property type="term" value="F:RNA binding"/>
    <property type="evidence" value="ECO:0007669"/>
    <property type="project" value="TreeGrafter"/>
</dbReference>
<gene>
    <name evidence="2" type="primary">PLEST001808</name>
    <name evidence="2" type="ORF">PLESTB_001077900</name>
</gene>
<evidence type="ECO:0000313" key="3">
    <source>
        <dbReference type="Proteomes" id="UP001165080"/>
    </source>
</evidence>
<feature type="compositionally biased region" description="Low complexity" evidence="1">
    <location>
        <begin position="148"/>
        <end position="159"/>
    </location>
</feature>